<evidence type="ECO:0000313" key="2">
    <source>
        <dbReference type="Proteomes" id="UP001321473"/>
    </source>
</evidence>
<reference evidence="1 2" key="1">
    <citation type="journal article" date="2023" name="Arcadia Sci">
        <title>De novo assembly of a long-read Amblyomma americanum tick genome.</title>
        <authorList>
            <person name="Chou S."/>
            <person name="Poskanzer K.E."/>
            <person name="Rollins M."/>
            <person name="Thuy-Boun P.S."/>
        </authorList>
    </citation>
    <scope>NUCLEOTIDE SEQUENCE [LARGE SCALE GENOMIC DNA]</scope>
    <source>
        <strain evidence="1">F_SG_1</strain>
        <tissue evidence="1">Salivary glands</tissue>
    </source>
</reference>
<keyword evidence="2" id="KW-1185">Reference proteome</keyword>
<name>A0AAQ4EMT3_AMBAM</name>
<gene>
    <name evidence="1" type="ORF">V5799_030588</name>
</gene>
<dbReference type="AlphaFoldDB" id="A0AAQ4EMT3"/>
<proteinExistence type="predicted"/>
<comment type="caution">
    <text evidence="1">The sequence shown here is derived from an EMBL/GenBank/DDBJ whole genome shotgun (WGS) entry which is preliminary data.</text>
</comment>
<dbReference type="EMBL" id="JARKHS020013390">
    <property type="protein sequence ID" value="KAK8776069.1"/>
    <property type="molecule type" value="Genomic_DNA"/>
</dbReference>
<dbReference type="Proteomes" id="UP001321473">
    <property type="component" value="Unassembled WGS sequence"/>
</dbReference>
<evidence type="ECO:0000313" key="1">
    <source>
        <dbReference type="EMBL" id="KAK8776069.1"/>
    </source>
</evidence>
<accession>A0AAQ4EMT3</accession>
<protein>
    <submittedName>
        <fullName evidence="1">Uncharacterized protein</fullName>
    </submittedName>
</protein>
<sequence length="193" mass="21555">MIGGVDEQTACSRRDCGVSVVFLRKRRSACVPRYRANSWSWSRRHGRFCPISPLRRGRFHKDSFLGKPCGSDVSTGRRRNRRPSQAVDSCGDEAFGDCFCLSGALKTSSTKPLASTCVGLRPRMKWHSAATPHWPQQPPSFTGLAISPGNFSSTPRVVCSKHQKDKTAPSYLTCQQGFRWQWKRKSTEASSTL</sequence>
<organism evidence="1 2">
    <name type="scientific">Amblyomma americanum</name>
    <name type="common">Lone star tick</name>
    <dbReference type="NCBI Taxonomy" id="6943"/>
    <lineage>
        <taxon>Eukaryota</taxon>
        <taxon>Metazoa</taxon>
        <taxon>Ecdysozoa</taxon>
        <taxon>Arthropoda</taxon>
        <taxon>Chelicerata</taxon>
        <taxon>Arachnida</taxon>
        <taxon>Acari</taxon>
        <taxon>Parasitiformes</taxon>
        <taxon>Ixodida</taxon>
        <taxon>Ixodoidea</taxon>
        <taxon>Ixodidae</taxon>
        <taxon>Amblyomminae</taxon>
        <taxon>Amblyomma</taxon>
    </lineage>
</organism>